<feature type="domain" description="Ferritin/DPS" evidence="3">
    <location>
        <begin position="18"/>
        <end position="156"/>
    </location>
</feature>
<dbReference type="AlphaFoldDB" id="A0A1I1V6V6"/>
<dbReference type="RefSeq" id="WP_010527965.1">
    <property type="nucleotide sequence ID" value="NZ_AFSL01000065.1"/>
</dbReference>
<sequence>MKNVNELLGLKNPAEVNEKLNELLASFQVYYQNLRGFHWNVKGKLFFTLHSKFEELYDDAAEKVDEVAERILTLGGKPLHTFDDYLKTSKIAVVKDEHDGLKLVEAAIDNISTLIRLEREIIPVAEKIDDEGTASLMSDFISEQEKTVWMLKALID</sequence>
<comment type="similarity">
    <text evidence="1 2">Belongs to the Dps family.</text>
</comment>
<dbReference type="PANTHER" id="PTHR42932:SF1">
    <property type="entry name" value="GENERAL STRESS PROTEIN 20U"/>
    <property type="match status" value="1"/>
</dbReference>
<dbReference type="Proteomes" id="UP000181976">
    <property type="component" value="Unassembled WGS sequence"/>
</dbReference>
<dbReference type="GO" id="GO:0008199">
    <property type="term" value="F:ferric iron binding"/>
    <property type="evidence" value="ECO:0007669"/>
    <property type="project" value="InterPro"/>
</dbReference>
<dbReference type="Pfam" id="PF00210">
    <property type="entry name" value="Ferritin"/>
    <property type="match status" value="1"/>
</dbReference>
<dbReference type="CDD" id="cd01043">
    <property type="entry name" value="DPS"/>
    <property type="match status" value="1"/>
</dbReference>
<dbReference type="InterPro" id="IPR023188">
    <property type="entry name" value="DPS_DNA-bd_CS"/>
</dbReference>
<dbReference type="PANTHER" id="PTHR42932">
    <property type="entry name" value="GENERAL STRESS PROTEIN 20U"/>
    <property type="match status" value="1"/>
</dbReference>
<accession>A0A1I1V6V6</accession>
<dbReference type="PROSITE" id="PS00819">
    <property type="entry name" value="DPS_2"/>
    <property type="match status" value="1"/>
</dbReference>
<evidence type="ECO:0000259" key="3">
    <source>
        <dbReference type="Pfam" id="PF00210"/>
    </source>
</evidence>
<dbReference type="STRING" id="385682.SAMN05444380_10254"/>
<dbReference type="GO" id="GO:0003677">
    <property type="term" value="F:DNA binding"/>
    <property type="evidence" value="ECO:0007669"/>
    <property type="project" value="UniProtKB-KW"/>
</dbReference>
<protein>
    <submittedName>
        <fullName evidence="4">Starvation-inducible DNA-binding protein</fullName>
    </submittedName>
</protein>
<evidence type="ECO:0000256" key="1">
    <source>
        <dbReference type="ARBA" id="ARBA00009497"/>
    </source>
</evidence>
<evidence type="ECO:0000256" key="2">
    <source>
        <dbReference type="RuleBase" id="RU003875"/>
    </source>
</evidence>
<name>A0A1I1V6V6_9BACT</name>
<dbReference type="eggNOG" id="COG0783">
    <property type="taxonomic scope" value="Bacteria"/>
</dbReference>
<dbReference type="InterPro" id="IPR009078">
    <property type="entry name" value="Ferritin-like_SF"/>
</dbReference>
<organism evidence="4 5">
    <name type="scientific">Thermophagus xiamenensis</name>
    <dbReference type="NCBI Taxonomy" id="385682"/>
    <lineage>
        <taxon>Bacteria</taxon>
        <taxon>Pseudomonadati</taxon>
        <taxon>Bacteroidota</taxon>
        <taxon>Bacteroidia</taxon>
        <taxon>Marinilabiliales</taxon>
        <taxon>Marinilabiliaceae</taxon>
        <taxon>Thermophagus</taxon>
    </lineage>
</organism>
<gene>
    <name evidence="4" type="ORF">SAMN05444380_10254</name>
</gene>
<proteinExistence type="inferred from homology"/>
<dbReference type="InParanoid" id="A0A1I1V6V6"/>
<dbReference type="InterPro" id="IPR002177">
    <property type="entry name" value="DPS_DNA-bd"/>
</dbReference>
<keyword evidence="5" id="KW-1185">Reference proteome</keyword>
<dbReference type="Gene3D" id="1.20.1260.10">
    <property type="match status" value="1"/>
</dbReference>
<dbReference type="InterPro" id="IPR012347">
    <property type="entry name" value="Ferritin-like"/>
</dbReference>
<dbReference type="EMBL" id="FONA01000002">
    <property type="protein sequence ID" value="SFD78609.1"/>
    <property type="molecule type" value="Genomic_DNA"/>
</dbReference>
<reference evidence="4 5" key="1">
    <citation type="submission" date="2016-10" db="EMBL/GenBank/DDBJ databases">
        <authorList>
            <person name="de Groot N.N."/>
        </authorList>
    </citation>
    <scope>NUCLEOTIDE SEQUENCE [LARGE SCALE GENOMIC DNA]</scope>
    <source>
        <strain evidence="4 5">DSM 19012</strain>
    </source>
</reference>
<dbReference type="PROSITE" id="PS00818">
    <property type="entry name" value="DPS_1"/>
    <property type="match status" value="1"/>
</dbReference>
<evidence type="ECO:0000313" key="5">
    <source>
        <dbReference type="Proteomes" id="UP000181976"/>
    </source>
</evidence>
<dbReference type="PRINTS" id="PR01346">
    <property type="entry name" value="HELNAPAPROT"/>
</dbReference>
<dbReference type="OrthoDB" id="9797023at2"/>
<dbReference type="SUPFAM" id="SSF47240">
    <property type="entry name" value="Ferritin-like"/>
    <property type="match status" value="1"/>
</dbReference>
<evidence type="ECO:0000313" key="4">
    <source>
        <dbReference type="EMBL" id="SFD78609.1"/>
    </source>
</evidence>
<dbReference type="PIRSF" id="PIRSF005900">
    <property type="entry name" value="Dps"/>
    <property type="match status" value="1"/>
</dbReference>
<dbReference type="GO" id="GO:0016722">
    <property type="term" value="F:oxidoreductase activity, acting on metal ions"/>
    <property type="evidence" value="ECO:0007669"/>
    <property type="project" value="InterPro"/>
</dbReference>
<dbReference type="FunCoup" id="A0A1I1V6V6">
    <property type="interactions" value="199"/>
</dbReference>
<dbReference type="InterPro" id="IPR008331">
    <property type="entry name" value="Ferritin_DPS_dom"/>
</dbReference>
<keyword evidence="4" id="KW-0238">DNA-binding</keyword>